<organism evidence="3 4">
    <name type="scientific">Enterococcus devriesei</name>
    <dbReference type="NCBI Taxonomy" id="319970"/>
    <lineage>
        <taxon>Bacteria</taxon>
        <taxon>Bacillati</taxon>
        <taxon>Bacillota</taxon>
        <taxon>Bacilli</taxon>
        <taxon>Lactobacillales</taxon>
        <taxon>Enterococcaceae</taxon>
        <taxon>Enterococcus</taxon>
    </lineage>
</organism>
<keyword evidence="4" id="KW-1185">Reference proteome</keyword>
<dbReference type="EMBL" id="JXKM01000004">
    <property type="protein sequence ID" value="OJG35976.1"/>
    <property type="molecule type" value="Genomic_DNA"/>
</dbReference>
<feature type="domain" description="WxL" evidence="2">
    <location>
        <begin position="58"/>
        <end position="224"/>
    </location>
</feature>
<reference evidence="3 4" key="1">
    <citation type="submission" date="2014-12" db="EMBL/GenBank/DDBJ databases">
        <title>Draft genome sequences of 29 type strains of Enterococci.</title>
        <authorList>
            <person name="Zhong Z."/>
            <person name="Sun Z."/>
            <person name="Liu W."/>
            <person name="Zhang W."/>
            <person name="Zhang H."/>
        </authorList>
    </citation>
    <scope>NUCLEOTIDE SEQUENCE [LARGE SCALE GENOMIC DNA]</scope>
    <source>
        <strain evidence="3 4">DSM 22802</strain>
    </source>
</reference>
<evidence type="ECO:0000313" key="4">
    <source>
        <dbReference type="Proteomes" id="UP000183700"/>
    </source>
</evidence>
<dbReference type="Pfam" id="PF13731">
    <property type="entry name" value="WxL"/>
    <property type="match status" value="1"/>
</dbReference>
<evidence type="ECO:0000259" key="2">
    <source>
        <dbReference type="Pfam" id="PF13731"/>
    </source>
</evidence>
<dbReference type="InterPro" id="IPR027994">
    <property type="entry name" value="WxL_dom"/>
</dbReference>
<evidence type="ECO:0000256" key="1">
    <source>
        <dbReference type="SAM" id="SignalP"/>
    </source>
</evidence>
<protein>
    <recommendedName>
        <fullName evidence="2">WxL domain-containing protein</fullName>
    </recommendedName>
</protein>
<name>A0A1L8SVL2_9ENTE</name>
<sequence>MKKMLATLMTSTIVLASLGLASTNVFAAETINAGTLGAGYDATNDSVAANSKAEFAIEPGQLRLDQVPDLHFANDNGTNPKVADFSKEVHLNLFDGKLSNASKDGNSNQKITVSDYRGTNAGWKLSVSRSDFTNLADSSKKIDGVTMTLSPSADATDGIATKAPVKTIVNDQAATLINAAVNEGTFANNFDVASGDLTVAANANKNIVAGTYQADVNWTLANIPTAAPAK</sequence>
<dbReference type="STRING" id="319970.RV00_GL002120"/>
<dbReference type="RefSeq" id="WP_071861939.1">
    <property type="nucleotide sequence ID" value="NZ_JBHLVS010000013.1"/>
</dbReference>
<feature type="chain" id="PRO_5009880312" description="WxL domain-containing protein" evidence="1">
    <location>
        <begin position="28"/>
        <end position="230"/>
    </location>
</feature>
<dbReference type="AlphaFoldDB" id="A0A1L8SVL2"/>
<evidence type="ECO:0000313" key="3">
    <source>
        <dbReference type="EMBL" id="OJG35976.1"/>
    </source>
</evidence>
<comment type="caution">
    <text evidence="3">The sequence shown here is derived from an EMBL/GenBank/DDBJ whole genome shotgun (WGS) entry which is preliminary data.</text>
</comment>
<gene>
    <name evidence="3" type="ORF">RV00_GL002120</name>
</gene>
<keyword evidence="1" id="KW-0732">Signal</keyword>
<feature type="signal peptide" evidence="1">
    <location>
        <begin position="1"/>
        <end position="27"/>
    </location>
</feature>
<dbReference type="Proteomes" id="UP000183700">
    <property type="component" value="Unassembled WGS sequence"/>
</dbReference>
<dbReference type="OrthoDB" id="2327088at2"/>
<accession>A0A1L8SVL2</accession>
<proteinExistence type="predicted"/>